<name>A0AAW9JMC6_CARML</name>
<feature type="domain" description="Solute-binding protein family 3/N-terminal" evidence="3">
    <location>
        <begin position="48"/>
        <end position="291"/>
    </location>
</feature>
<dbReference type="Pfam" id="PF12974">
    <property type="entry name" value="Phosphonate-bd"/>
    <property type="match status" value="1"/>
</dbReference>
<dbReference type="PANTHER" id="PTHR35841">
    <property type="entry name" value="PHOSPHONATES-BINDING PERIPLASMIC PROTEIN"/>
    <property type="match status" value="1"/>
</dbReference>
<reference evidence="4" key="1">
    <citation type="submission" date="2023-08" db="EMBL/GenBank/DDBJ databases">
        <title>Genomic characterization of piscicolin 126 produced by Carnobacterium maltaromaticum CM22 strain isolated from salmon (Salmo salar).</title>
        <authorList>
            <person name="Gonzalez-Gragera E."/>
            <person name="Garcia-Lopez J.D."/>
            <person name="Teso-Perez C."/>
            <person name="Gimenez-Hernandez I."/>
            <person name="Peralta-Sanchez J.M."/>
            <person name="Valdivia E."/>
            <person name="Montalban-Lopez M."/>
            <person name="Martin-Platero A.M."/>
            <person name="Banos A."/>
            <person name="Martinez-Bueno M."/>
        </authorList>
    </citation>
    <scope>NUCLEOTIDE SEQUENCE</scope>
    <source>
        <strain evidence="4">CM22</strain>
    </source>
</reference>
<gene>
    <name evidence="4" type="ORF">RAK27_02665</name>
</gene>
<comment type="similarity">
    <text evidence="1">Belongs to the phosphate/phosphite/phosphonate binding protein family.</text>
</comment>
<protein>
    <submittedName>
        <fullName evidence="4">Phosphate/phosphite/phosphonate ABC transporter substrate-binding protein</fullName>
    </submittedName>
</protein>
<dbReference type="InterPro" id="IPR005770">
    <property type="entry name" value="PhnD"/>
</dbReference>
<dbReference type="SUPFAM" id="SSF53850">
    <property type="entry name" value="Periplasmic binding protein-like II"/>
    <property type="match status" value="1"/>
</dbReference>
<accession>A0AAW9JMC6</accession>
<dbReference type="Proteomes" id="UP001290462">
    <property type="component" value="Unassembled WGS sequence"/>
</dbReference>
<dbReference type="PANTHER" id="PTHR35841:SF1">
    <property type="entry name" value="PHOSPHONATES-BINDING PERIPLASMIC PROTEIN"/>
    <property type="match status" value="1"/>
</dbReference>
<dbReference type="SMART" id="SM00062">
    <property type="entry name" value="PBPb"/>
    <property type="match status" value="1"/>
</dbReference>
<dbReference type="CDD" id="cd01071">
    <property type="entry name" value="PBP2_PhnD_like"/>
    <property type="match status" value="1"/>
</dbReference>
<comment type="caution">
    <text evidence="4">The sequence shown here is derived from an EMBL/GenBank/DDBJ whole genome shotgun (WGS) entry which is preliminary data.</text>
</comment>
<dbReference type="GO" id="GO:0043190">
    <property type="term" value="C:ATP-binding cassette (ABC) transporter complex"/>
    <property type="evidence" value="ECO:0007669"/>
    <property type="project" value="InterPro"/>
</dbReference>
<dbReference type="PROSITE" id="PS51257">
    <property type="entry name" value="PROKAR_LIPOPROTEIN"/>
    <property type="match status" value="1"/>
</dbReference>
<sequence length="309" mass="33431">MKFVKNGFLLVFGLVLVVSLAACGSKKESGAKEESYTPKELTVQFVPTIEANTIEAKAKPLEKLLSDELGIPVKVTVSTDYNTIIEAMASKQTDVGIMPPNAYVLGHEQEAADAILQAQRFAIKQPGGETSTELADGYRAMIVVKKGSPIKNLKDLKGKKIAAQDVVSASGYVFPVAEMQKAGINVDKEIQFATVKGIDAGLMAVLDGSVDAAFSFEDGRNLLKKDLPDVFDKLDAMYFTEAKIPNDAIAVRPDLSDKWKTKVQDAFVAIGKSDKGRELISSLYAHEGYVPADDSSFDIVREYAKEVGQ</sequence>
<evidence type="ECO:0000256" key="2">
    <source>
        <dbReference type="ARBA" id="ARBA00022729"/>
    </source>
</evidence>
<dbReference type="GO" id="GO:0055085">
    <property type="term" value="P:transmembrane transport"/>
    <property type="evidence" value="ECO:0007669"/>
    <property type="project" value="InterPro"/>
</dbReference>
<dbReference type="NCBIfam" id="TIGR01098">
    <property type="entry name" value="3A0109s03R"/>
    <property type="match status" value="1"/>
</dbReference>
<evidence type="ECO:0000313" key="5">
    <source>
        <dbReference type="Proteomes" id="UP001290462"/>
    </source>
</evidence>
<organism evidence="4 5">
    <name type="scientific">Carnobacterium maltaromaticum</name>
    <name type="common">Carnobacterium piscicola</name>
    <dbReference type="NCBI Taxonomy" id="2751"/>
    <lineage>
        <taxon>Bacteria</taxon>
        <taxon>Bacillati</taxon>
        <taxon>Bacillota</taxon>
        <taxon>Bacilli</taxon>
        <taxon>Lactobacillales</taxon>
        <taxon>Carnobacteriaceae</taxon>
        <taxon>Carnobacterium</taxon>
    </lineage>
</organism>
<evidence type="ECO:0000313" key="4">
    <source>
        <dbReference type="EMBL" id="MDZ5757552.1"/>
    </source>
</evidence>
<proteinExistence type="inferred from homology"/>
<dbReference type="EMBL" id="JAVBVO010000002">
    <property type="protein sequence ID" value="MDZ5757552.1"/>
    <property type="molecule type" value="Genomic_DNA"/>
</dbReference>
<evidence type="ECO:0000259" key="3">
    <source>
        <dbReference type="SMART" id="SM00062"/>
    </source>
</evidence>
<dbReference type="RefSeq" id="WP_056999414.1">
    <property type="nucleotide sequence ID" value="NZ_BJOJ01000055.1"/>
</dbReference>
<keyword evidence="2" id="KW-0732">Signal</keyword>
<dbReference type="AlphaFoldDB" id="A0AAW9JMC6"/>
<dbReference type="InterPro" id="IPR001638">
    <property type="entry name" value="Solute-binding_3/MltF_N"/>
</dbReference>
<dbReference type="Gene3D" id="3.40.190.10">
    <property type="entry name" value="Periplasmic binding protein-like II"/>
    <property type="match status" value="2"/>
</dbReference>
<evidence type="ECO:0000256" key="1">
    <source>
        <dbReference type="ARBA" id="ARBA00007162"/>
    </source>
</evidence>